<dbReference type="AlphaFoldDB" id="A0A830CT95"/>
<dbReference type="Pfam" id="PF03195">
    <property type="entry name" value="LOB"/>
    <property type="match status" value="1"/>
</dbReference>
<keyword evidence="4" id="KW-1185">Reference proteome</keyword>
<protein>
    <submittedName>
        <fullName evidence="3">LOB domain-containing protein 2</fullName>
    </submittedName>
</protein>
<dbReference type="PANTHER" id="PTHR31301:SF19">
    <property type="entry name" value="LOB DOMAIN-CONTAINING PROTEIN 2"/>
    <property type="match status" value="1"/>
</dbReference>
<reference evidence="3" key="1">
    <citation type="submission" date="2020-07" db="EMBL/GenBank/DDBJ databases">
        <title>Ethylene signaling mediates host invasion by parasitic plants.</title>
        <authorList>
            <person name="Yoshida S."/>
        </authorList>
    </citation>
    <scope>NUCLEOTIDE SEQUENCE</scope>
    <source>
        <strain evidence="3">Okayama</strain>
    </source>
</reference>
<comment type="similarity">
    <text evidence="1">Belongs to the LOB domain-containing protein family.</text>
</comment>
<evidence type="ECO:0000256" key="1">
    <source>
        <dbReference type="ARBA" id="ARBA00005474"/>
    </source>
</evidence>
<dbReference type="OrthoDB" id="913402at2759"/>
<comment type="caution">
    <text evidence="3">The sequence shown here is derived from an EMBL/GenBank/DDBJ whole genome shotgun (WGS) entry which is preliminary data.</text>
</comment>
<accession>A0A830CT95</accession>
<evidence type="ECO:0000313" key="4">
    <source>
        <dbReference type="Proteomes" id="UP000653305"/>
    </source>
</evidence>
<dbReference type="Proteomes" id="UP000653305">
    <property type="component" value="Unassembled WGS sequence"/>
</dbReference>
<dbReference type="EMBL" id="BMAC01000494">
    <property type="protein sequence ID" value="GFP97551.1"/>
    <property type="molecule type" value="Genomic_DNA"/>
</dbReference>
<dbReference type="PANTHER" id="PTHR31301">
    <property type="entry name" value="LOB DOMAIN-CONTAINING PROTEIN 4-RELATED"/>
    <property type="match status" value="1"/>
</dbReference>
<evidence type="ECO:0000313" key="3">
    <source>
        <dbReference type="EMBL" id="GFP97551.1"/>
    </source>
</evidence>
<organism evidence="3 4">
    <name type="scientific">Phtheirospermum japonicum</name>
    <dbReference type="NCBI Taxonomy" id="374723"/>
    <lineage>
        <taxon>Eukaryota</taxon>
        <taxon>Viridiplantae</taxon>
        <taxon>Streptophyta</taxon>
        <taxon>Embryophyta</taxon>
        <taxon>Tracheophyta</taxon>
        <taxon>Spermatophyta</taxon>
        <taxon>Magnoliopsida</taxon>
        <taxon>eudicotyledons</taxon>
        <taxon>Gunneridae</taxon>
        <taxon>Pentapetalae</taxon>
        <taxon>asterids</taxon>
        <taxon>lamiids</taxon>
        <taxon>Lamiales</taxon>
        <taxon>Orobanchaceae</taxon>
        <taxon>Orobanchaceae incertae sedis</taxon>
        <taxon>Phtheirospermum</taxon>
    </lineage>
</organism>
<dbReference type="InterPro" id="IPR004883">
    <property type="entry name" value="LOB"/>
</dbReference>
<name>A0A830CT95_9LAMI</name>
<proteinExistence type="inferred from homology"/>
<dbReference type="PROSITE" id="PS50891">
    <property type="entry name" value="LOB"/>
    <property type="match status" value="1"/>
</dbReference>
<gene>
    <name evidence="3" type="ORF">PHJA_001899200</name>
</gene>
<sequence>MATNNNNNEEPSNHPACAACKYQRKKCAANCILRRHFPASNTDGFAAVHKIFGVANVTKMMREANSPADQDEIAKSLYWEAAMWVQDPVRGPYGTHLRLQDEIRVLQEHVNRQRLLLLHNNTNTPTINNFHANMNMLVNTNINGNVGPDNYPNVNFRRPLLYAGSTRQLQGMGISINEGHGYVTNSNSCYVPRILGNVIRPDSNTRVARDFGFDEAMNQEELDNVTWQQQNYTSPKHDKMH</sequence>
<evidence type="ECO:0000259" key="2">
    <source>
        <dbReference type="PROSITE" id="PS50891"/>
    </source>
</evidence>
<feature type="domain" description="LOB" evidence="2">
    <location>
        <begin position="15"/>
        <end position="117"/>
    </location>
</feature>